<reference evidence="2 3" key="1">
    <citation type="journal article" date="2011" name="Science">
        <title>The ecoresponsive genome of Daphnia pulex.</title>
        <authorList>
            <person name="Colbourne J.K."/>
            <person name="Pfrender M.E."/>
            <person name="Gilbert D."/>
            <person name="Thomas W.K."/>
            <person name="Tucker A."/>
            <person name="Oakley T.H."/>
            <person name="Tokishita S."/>
            <person name="Aerts A."/>
            <person name="Arnold G.J."/>
            <person name="Basu M.K."/>
            <person name="Bauer D.J."/>
            <person name="Caceres C.E."/>
            <person name="Carmel L."/>
            <person name="Casola C."/>
            <person name="Choi J.H."/>
            <person name="Detter J.C."/>
            <person name="Dong Q."/>
            <person name="Dusheyko S."/>
            <person name="Eads B.D."/>
            <person name="Frohlich T."/>
            <person name="Geiler-Samerotte K.A."/>
            <person name="Gerlach D."/>
            <person name="Hatcher P."/>
            <person name="Jogdeo S."/>
            <person name="Krijgsveld J."/>
            <person name="Kriventseva E.V."/>
            <person name="Kultz D."/>
            <person name="Laforsch C."/>
            <person name="Lindquist E."/>
            <person name="Lopez J."/>
            <person name="Manak J.R."/>
            <person name="Muller J."/>
            <person name="Pangilinan J."/>
            <person name="Patwardhan R.P."/>
            <person name="Pitluck S."/>
            <person name="Pritham E.J."/>
            <person name="Rechtsteiner A."/>
            <person name="Rho M."/>
            <person name="Rogozin I.B."/>
            <person name="Sakarya O."/>
            <person name="Salamov A."/>
            <person name="Schaack S."/>
            <person name="Shapiro H."/>
            <person name="Shiga Y."/>
            <person name="Skalitzky C."/>
            <person name="Smith Z."/>
            <person name="Souvorov A."/>
            <person name="Sung W."/>
            <person name="Tang Z."/>
            <person name="Tsuchiya D."/>
            <person name="Tu H."/>
            <person name="Vos H."/>
            <person name="Wang M."/>
            <person name="Wolf Y.I."/>
            <person name="Yamagata H."/>
            <person name="Yamada T."/>
            <person name="Ye Y."/>
            <person name="Shaw J.R."/>
            <person name="Andrews J."/>
            <person name="Crease T.J."/>
            <person name="Tang H."/>
            <person name="Lucas S.M."/>
            <person name="Robertson H.M."/>
            <person name="Bork P."/>
            <person name="Koonin E.V."/>
            <person name="Zdobnov E.M."/>
            <person name="Grigoriev I.V."/>
            <person name="Lynch M."/>
            <person name="Boore J.L."/>
        </authorList>
    </citation>
    <scope>NUCLEOTIDE SEQUENCE [LARGE SCALE GENOMIC DNA]</scope>
</reference>
<dbReference type="Proteomes" id="UP000000305">
    <property type="component" value="Unassembled WGS sequence"/>
</dbReference>
<evidence type="ECO:0000313" key="3">
    <source>
        <dbReference type="Proteomes" id="UP000000305"/>
    </source>
</evidence>
<sequence length="249" mass="27931">MSVDESLESDLNCLDLTTGFQELHSDLVSTQDQLRVARQERADFLQQRNAVVDQQNQIEDACQKDKENEAAKIFKNFRQSRSAGYTNCAAVDVPSSSSDDSDHEKAPPKKAKTNVPLKLEPTKHSSPFTMLCLGKLCAITVCGVPDFLKKTDIRIPDGNGEDIYKFLIKMFNPLEKIFRVENAYLSDVGKNIFLVPFNNHFDYFLPTPLTVKCNVCDESIDPMIMDMHKVVCVAGAWGYEGAAFDANDY</sequence>
<dbReference type="HOGENOM" id="CLU_1116710_0_0_1"/>
<dbReference type="OrthoDB" id="6396821at2759"/>
<name>E9GF67_DAPPU</name>
<protein>
    <submittedName>
        <fullName evidence="2">Uncharacterized protein</fullName>
    </submittedName>
</protein>
<organism evidence="2 3">
    <name type="scientific">Daphnia pulex</name>
    <name type="common">Water flea</name>
    <dbReference type="NCBI Taxonomy" id="6669"/>
    <lineage>
        <taxon>Eukaryota</taxon>
        <taxon>Metazoa</taxon>
        <taxon>Ecdysozoa</taxon>
        <taxon>Arthropoda</taxon>
        <taxon>Crustacea</taxon>
        <taxon>Branchiopoda</taxon>
        <taxon>Diplostraca</taxon>
        <taxon>Cladocera</taxon>
        <taxon>Anomopoda</taxon>
        <taxon>Daphniidae</taxon>
        <taxon>Daphnia</taxon>
    </lineage>
</organism>
<accession>E9GF67</accession>
<dbReference type="KEGG" id="dpx:DAPPUDRAFT_317183"/>
<proteinExistence type="predicted"/>
<dbReference type="AlphaFoldDB" id="E9GF67"/>
<feature type="region of interest" description="Disordered" evidence="1">
    <location>
        <begin position="93"/>
        <end position="113"/>
    </location>
</feature>
<evidence type="ECO:0000256" key="1">
    <source>
        <dbReference type="SAM" id="MobiDB-lite"/>
    </source>
</evidence>
<dbReference type="EMBL" id="GL732542">
    <property type="protein sequence ID" value="EFX81586.1"/>
    <property type="molecule type" value="Genomic_DNA"/>
</dbReference>
<dbReference type="InParanoid" id="E9GF67"/>
<gene>
    <name evidence="2" type="ORF">DAPPUDRAFT_317183</name>
</gene>
<evidence type="ECO:0000313" key="2">
    <source>
        <dbReference type="EMBL" id="EFX81586.1"/>
    </source>
</evidence>
<keyword evidence="3" id="KW-1185">Reference proteome</keyword>